<keyword evidence="3" id="KW-0175">Coiled coil</keyword>
<keyword evidence="4" id="KW-0472">Membrane</keyword>
<dbReference type="OrthoDB" id="242546at2"/>
<accession>A0A3N5B9X7</accession>
<keyword evidence="4" id="KW-0812">Transmembrane</keyword>
<proteinExistence type="predicted"/>
<feature type="coiled-coil region" evidence="3">
    <location>
        <begin position="162"/>
        <end position="192"/>
    </location>
</feature>
<comment type="caution">
    <text evidence="6">The sequence shown here is derived from an EMBL/GenBank/DDBJ whole genome shotgun (WGS) entry which is preliminary data.</text>
</comment>
<dbReference type="AlphaFoldDB" id="A0A3N5B9X7"/>
<evidence type="ECO:0000256" key="1">
    <source>
        <dbReference type="ARBA" id="ARBA00023224"/>
    </source>
</evidence>
<sequence length="486" mass="53915">MDQSNIAYESLKKKNKIMFSFLVIISVLSVIVNYIIGQQLAVILIVGIGSLTLISILGLLLKLEKGVKVFPYIGIIGLAAIVGAIILSVSTSGQNIALIYFLLISTALYLSKGLLVVGFSLSLILLVSFIIKYGEQFNLDFGTSLLILFLGGIVLYFQQLVAKQTNDQLDELQQENKERFELEHENKNKIEKQAKTIQSSMTNIAKQSDEHRQSLDEMNRAIQEIASGTETQSQSISTINQLVSETSGILSKMMTELRNIQEATTETEENAEKGITASNRLNEQIKDFQNSLYAMQQSFNQLSDKVDSSVASLQNIQDITDQTSLLALNASIEAARAGEHGKGFAVVADEIRKLADHTEQTAKKISDDLVSMKTTNDETNQQMTTISTKLEENIETIEDNNSLFEQFRAQAEQLLSQLNSFSEVAQHANENTNAVEETINEFTYSVEQSSASIEEISATVQQQTEHNHKLHEEISNSNDAIKKLTE</sequence>
<evidence type="ECO:0000313" key="7">
    <source>
        <dbReference type="Proteomes" id="UP000276443"/>
    </source>
</evidence>
<dbReference type="SMART" id="SM00283">
    <property type="entry name" value="MA"/>
    <property type="match status" value="1"/>
</dbReference>
<feature type="transmembrane region" description="Helical" evidence="4">
    <location>
        <begin position="17"/>
        <end position="36"/>
    </location>
</feature>
<feature type="transmembrane region" description="Helical" evidence="4">
    <location>
        <begin position="97"/>
        <end position="130"/>
    </location>
</feature>
<evidence type="ECO:0000259" key="5">
    <source>
        <dbReference type="PROSITE" id="PS50111"/>
    </source>
</evidence>
<dbReference type="PROSITE" id="PS50111">
    <property type="entry name" value="CHEMOTAXIS_TRANSDUC_2"/>
    <property type="match status" value="1"/>
</dbReference>
<feature type="transmembrane region" description="Helical" evidence="4">
    <location>
        <begin position="69"/>
        <end position="91"/>
    </location>
</feature>
<dbReference type="SUPFAM" id="SSF58104">
    <property type="entry name" value="Methyl-accepting chemotaxis protein (MCP) signaling domain"/>
    <property type="match status" value="1"/>
</dbReference>
<feature type="domain" description="Methyl-accepting transducer" evidence="5">
    <location>
        <begin position="207"/>
        <end position="457"/>
    </location>
</feature>
<keyword evidence="1 2" id="KW-0807">Transducer</keyword>
<name>A0A3N5B9X7_9BACI</name>
<dbReference type="EMBL" id="RKRF01000010">
    <property type="protein sequence ID" value="RPF52270.1"/>
    <property type="molecule type" value="Genomic_DNA"/>
</dbReference>
<evidence type="ECO:0000256" key="4">
    <source>
        <dbReference type="SAM" id="Phobius"/>
    </source>
</evidence>
<dbReference type="PANTHER" id="PTHR32089:SF112">
    <property type="entry name" value="LYSOZYME-LIKE PROTEIN-RELATED"/>
    <property type="match status" value="1"/>
</dbReference>
<organism evidence="6 7">
    <name type="scientific">Aquisalibacillus elongatus</name>
    <dbReference type="NCBI Taxonomy" id="485577"/>
    <lineage>
        <taxon>Bacteria</taxon>
        <taxon>Bacillati</taxon>
        <taxon>Bacillota</taxon>
        <taxon>Bacilli</taxon>
        <taxon>Bacillales</taxon>
        <taxon>Bacillaceae</taxon>
        <taxon>Aquisalibacillus</taxon>
    </lineage>
</organism>
<dbReference type="GO" id="GO:0007165">
    <property type="term" value="P:signal transduction"/>
    <property type="evidence" value="ECO:0007669"/>
    <property type="project" value="UniProtKB-KW"/>
</dbReference>
<dbReference type="Gene3D" id="1.10.287.950">
    <property type="entry name" value="Methyl-accepting chemotaxis protein"/>
    <property type="match status" value="1"/>
</dbReference>
<reference evidence="6 7" key="1">
    <citation type="submission" date="2018-11" db="EMBL/GenBank/DDBJ databases">
        <title>Genomic Encyclopedia of Type Strains, Phase IV (KMG-IV): sequencing the most valuable type-strain genomes for metagenomic binning, comparative biology and taxonomic classification.</title>
        <authorList>
            <person name="Goeker M."/>
        </authorList>
    </citation>
    <scope>NUCLEOTIDE SEQUENCE [LARGE SCALE GENOMIC DNA]</scope>
    <source>
        <strain evidence="6 7">DSM 18090</strain>
    </source>
</reference>
<protein>
    <submittedName>
        <fullName evidence="6">Methyl-accepting chemotaxis protein</fullName>
    </submittedName>
</protein>
<dbReference type="GO" id="GO:0016020">
    <property type="term" value="C:membrane"/>
    <property type="evidence" value="ECO:0007669"/>
    <property type="project" value="InterPro"/>
</dbReference>
<dbReference type="RefSeq" id="WP_124222537.1">
    <property type="nucleotide sequence ID" value="NZ_RKRF01000010.1"/>
</dbReference>
<evidence type="ECO:0000256" key="3">
    <source>
        <dbReference type="SAM" id="Coils"/>
    </source>
</evidence>
<feature type="transmembrane region" description="Helical" evidence="4">
    <location>
        <begin position="137"/>
        <end position="157"/>
    </location>
</feature>
<feature type="transmembrane region" description="Helical" evidence="4">
    <location>
        <begin position="42"/>
        <end position="62"/>
    </location>
</feature>
<feature type="coiled-coil region" evidence="3">
    <location>
        <begin position="380"/>
        <end position="431"/>
    </location>
</feature>
<evidence type="ECO:0000256" key="2">
    <source>
        <dbReference type="PROSITE-ProRule" id="PRU00284"/>
    </source>
</evidence>
<dbReference type="PANTHER" id="PTHR32089">
    <property type="entry name" value="METHYL-ACCEPTING CHEMOTAXIS PROTEIN MCPB"/>
    <property type="match status" value="1"/>
</dbReference>
<dbReference type="Pfam" id="PF00015">
    <property type="entry name" value="MCPsignal"/>
    <property type="match status" value="1"/>
</dbReference>
<gene>
    <name evidence="6" type="ORF">EDC24_2263</name>
</gene>
<keyword evidence="7" id="KW-1185">Reference proteome</keyword>
<dbReference type="Proteomes" id="UP000276443">
    <property type="component" value="Unassembled WGS sequence"/>
</dbReference>
<evidence type="ECO:0000313" key="6">
    <source>
        <dbReference type="EMBL" id="RPF52270.1"/>
    </source>
</evidence>
<dbReference type="InterPro" id="IPR004089">
    <property type="entry name" value="MCPsignal_dom"/>
</dbReference>
<keyword evidence="4" id="KW-1133">Transmembrane helix</keyword>